<keyword evidence="2" id="KW-1133">Transmembrane helix</keyword>
<keyword evidence="2" id="KW-0812">Transmembrane</keyword>
<accession>A0A4R3KN64</accession>
<evidence type="ECO:0000256" key="2">
    <source>
        <dbReference type="SAM" id="Phobius"/>
    </source>
</evidence>
<evidence type="ECO:0000259" key="3">
    <source>
        <dbReference type="Pfam" id="PF04773"/>
    </source>
</evidence>
<dbReference type="OrthoDB" id="1099963at2"/>
<feature type="domain" description="Protein FecR C-terminal" evidence="4">
    <location>
        <begin position="367"/>
        <end position="436"/>
    </location>
</feature>
<sequence length="438" mass="48960">MNTRNDRLADLLRRFLDNNCTRQELLELLEMIEQFPDSENLRHVMREQWHAISDAEGIPHAHAKLENLLRASRTATKERGAERTEKRSETTGERWWKQRPARRFAAAAAIALILVSITYLFFKPDTSIPKQALSAYNSQNDIAPGSERAILTLADGTAISLNSKRIGTLAQQGSMQIIKLDSGQLAYYPAGDDEGQGEIAYNTLTTPRGGQFKVTLPDGTKVWLNAASTLRYPAAFTGKERKVSLTGEAYFEVASQPLSSGGAEGGKERMPFIVLVNGMEIEVLGTHFNVMAYEDENTIQTTLLEGSVSVIPTAALSGRVSGEAKLLRPGQQARLTNPEKAGSRGANEIRIIGDIDTRQIIAWKEGYFQFDHTDLPTVMRRLARWYDVEVVYEDIDSIPNQYFGGRVPRNLPLSKLLSVLQQNEVRFRIRGRQLIILK</sequence>
<protein>
    <submittedName>
        <fullName evidence="5">FecR family protein</fullName>
    </submittedName>
</protein>
<comment type="caution">
    <text evidence="5">The sequence shown here is derived from an EMBL/GenBank/DDBJ whole genome shotgun (WGS) entry which is preliminary data.</text>
</comment>
<feature type="compositionally biased region" description="Basic and acidic residues" evidence="1">
    <location>
        <begin position="75"/>
        <end position="93"/>
    </location>
</feature>
<dbReference type="Proteomes" id="UP000295807">
    <property type="component" value="Unassembled WGS sequence"/>
</dbReference>
<keyword evidence="6" id="KW-1185">Reference proteome</keyword>
<feature type="transmembrane region" description="Helical" evidence="2">
    <location>
        <begin position="104"/>
        <end position="122"/>
    </location>
</feature>
<feature type="domain" description="FecR protein" evidence="3">
    <location>
        <begin position="203"/>
        <end position="308"/>
    </location>
</feature>
<evidence type="ECO:0000313" key="5">
    <source>
        <dbReference type="EMBL" id="TCS85891.1"/>
    </source>
</evidence>
<dbReference type="Gene3D" id="3.55.50.30">
    <property type="match status" value="1"/>
</dbReference>
<organism evidence="5 6">
    <name type="scientific">Anseongella ginsenosidimutans</name>
    <dbReference type="NCBI Taxonomy" id="496056"/>
    <lineage>
        <taxon>Bacteria</taxon>
        <taxon>Pseudomonadati</taxon>
        <taxon>Bacteroidota</taxon>
        <taxon>Sphingobacteriia</taxon>
        <taxon>Sphingobacteriales</taxon>
        <taxon>Sphingobacteriaceae</taxon>
        <taxon>Anseongella</taxon>
    </lineage>
</organism>
<dbReference type="Pfam" id="PF16344">
    <property type="entry name" value="FecR_C"/>
    <property type="match status" value="1"/>
</dbReference>
<dbReference type="AlphaFoldDB" id="A0A4R3KN64"/>
<dbReference type="InterPro" id="IPR032508">
    <property type="entry name" value="FecR_C"/>
</dbReference>
<dbReference type="InterPro" id="IPR006860">
    <property type="entry name" value="FecR"/>
</dbReference>
<dbReference type="PANTHER" id="PTHR30273:SF2">
    <property type="entry name" value="PROTEIN FECR"/>
    <property type="match status" value="1"/>
</dbReference>
<evidence type="ECO:0000259" key="4">
    <source>
        <dbReference type="Pfam" id="PF16344"/>
    </source>
</evidence>
<keyword evidence="2" id="KW-0472">Membrane</keyword>
<dbReference type="RefSeq" id="WP_132130009.1">
    <property type="nucleotide sequence ID" value="NZ_SMAD01000010.1"/>
</dbReference>
<dbReference type="Pfam" id="PF04773">
    <property type="entry name" value="FecR"/>
    <property type="match status" value="1"/>
</dbReference>
<dbReference type="InterPro" id="IPR012373">
    <property type="entry name" value="Ferrdict_sens_TM"/>
</dbReference>
<dbReference type="GO" id="GO:0016989">
    <property type="term" value="F:sigma factor antagonist activity"/>
    <property type="evidence" value="ECO:0007669"/>
    <property type="project" value="TreeGrafter"/>
</dbReference>
<dbReference type="Gene3D" id="2.60.120.1440">
    <property type="match status" value="1"/>
</dbReference>
<name>A0A4R3KN64_9SPHI</name>
<proteinExistence type="predicted"/>
<evidence type="ECO:0000313" key="6">
    <source>
        <dbReference type="Proteomes" id="UP000295807"/>
    </source>
</evidence>
<gene>
    <name evidence="5" type="ORF">EDD80_11089</name>
</gene>
<dbReference type="EMBL" id="SMAD01000010">
    <property type="protein sequence ID" value="TCS85891.1"/>
    <property type="molecule type" value="Genomic_DNA"/>
</dbReference>
<feature type="region of interest" description="Disordered" evidence="1">
    <location>
        <begin position="72"/>
        <end position="93"/>
    </location>
</feature>
<reference evidence="5 6" key="1">
    <citation type="submission" date="2019-03" db="EMBL/GenBank/DDBJ databases">
        <title>Genomic Encyclopedia of Type Strains, Phase IV (KMG-IV): sequencing the most valuable type-strain genomes for metagenomic binning, comparative biology and taxonomic classification.</title>
        <authorList>
            <person name="Goeker M."/>
        </authorList>
    </citation>
    <scope>NUCLEOTIDE SEQUENCE [LARGE SCALE GENOMIC DNA]</scope>
    <source>
        <strain evidence="5 6">DSM 21100</strain>
    </source>
</reference>
<evidence type="ECO:0000256" key="1">
    <source>
        <dbReference type="SAM" id="MobiDB-lite"/>
    </source>
</evidence>
<dbReference type="PANTHER" id="PTHR30273">
    <property type="entry name" value="PERIPLASMIC SIGNAL SENSOR AND SIGMA FACTOR ACTIVATOR FECR-RELATED"/>
    <property type="match status" value="1"/>
</dbReference>